<keyword evidence="3" id="KW-1185">Reference proteome</keyword>
<sequence>MKEYYPPPTPHEHDIEKMSNRITNARIEELEKLKERKDELKEKIKEKKDKMKEIRDAMERGDTADMILSSSAAALNKRGKETSNLTNEDLLEIQEMAIERLEEQFSKVEEELKQLKDMESS</sequence>
<comment type="caution">
    <text evidence="2">The sequence shown here is derived from an EMBL/GenBank/DDBJ whole genome shotgun (WGS) entry which is preliminary data.</text>
</comment>
<reference evidence="2 3" key="1">
    <citation type="submission" date="2020-03" db="EMBL/GenBank/DDBJ databases">
        <title>Draft Genome Sequence of Cudoniella acicularis.</title>
        <authorList>
            <person name="Buettner E."/>
            <person name="Kellner H."/>
        </authorList>
    </citation>
    <scope>NUCLEOTIDE SEQUENCE [LARGE SCALE GENOMIC DNA]</scope>
    <source>
        <strain evidence="2 3">DSM 108380</strain>
    </source>
</reference>
<dbReference type="OrthoDB" id="10538616at2759"/>
<dbReference type="AlphaFoldDB" id="A0A8H4VXM0"/>
<proteinExistence type="predicted"/>
<organism evidence="2 3">
    <name type="scientific">Cudoniella acicularis</name>
    <dbReference type="NCBI Taxonomy" id="354080"/>
    <lineage>
        <taxon>Eukaryota</taxon>
        <taxon>Fungi</taxon>
        <taxon>Dikarya</taxon>
        <taxon>Ascomycota</taxon>
        <taxon>Pezizomycotina</taxon>
        <taxon>Leotiomycetes</taxon>
        <taxon>Helotiales</taxon>
        <taxon>Tricladiaceae</taxon>
        <taxon>Cudoniella</taxon>
    </lineage>
</organism>
<evidence type="ECO:0000256" key="1">
    <source>
        <dbReference type="SAM" id="Coils"/>
    </source>
</evidence>
<protein>
    <submittedName>
        <fullName evidence="2">Uncharacterized protein</fullName>
    </submittedName>
</protein>
<accession>A0A8H4VXM0</accession>
<name>A0A8H4VXM0_9HELO</name>
<keyword evidence="1" id="KW-0175">Coiled coil</keyword>
<evidence type="ECO:0000313" key="2">
    <source>
        <dbReference type="EMBL" id="KAF4626306.1"/>
    </source>
</evidence>
<feature type="coiled-coil region" evidence="1">
    <location>
        <begin position="20"/>
        <end position="61"/>
    </location>
</feature>
<dbReference type="EMBL" id="JAAMPI010001178">
    <property type="protein sequence ID" value="KAF4626306.1"/>
    <property type="molecule type" value="Genomic_DNA"/>
</dbReference>
<dbReference type="Proteomes" id="UP000566819">
    <property type="component" value="Unassembled WGS sequence"/>
</dbReference>
<feature type="coiled-coil region" evidence="1">
    <location>
        <begin position="91"/>
        <end position="121"/>
    </location>
</feature>
<gene>
    <name evidence="2" type="ORF">G7Y89_g11854</name>
</gene>
<evidence type="ECO:0000313" key="3">
    <source>
        <dbReference type="Proteomes" id="UP000566819"/>
    </source>
</evidence>